<keyword evidence="6 9" id="KW-1133">Transmembrane helix</keyword>
<feature type="transmembrane region" description="Helical" evidence="9">
    <location>
        <begin position="79"/>
        <end position="105"/>
    </location>
</feature>
<evidence type="ECO:0000313" key="10">
    <source>
        <dbReference type="EMBL" id="KAK2830003.1"/>
    </source>
</evidence>
<evidence type="ECO:0000256" key="2">
    <source>
        <dbReference type="ARBA" id="ARBA00009908"/>
    </source>
</evidence>
<dbReference type="EMBL" id="JAUPFM010000014">
    <property type="protein sequence ID" value="KAK2830003.1"/>
    <property type="molecule type" value="Genomic_DNA"/>
</dbReference>
<keyword evidence="3 9" id="KW-0812">Transmembrane</keyword>
<evidence type="ECO:0000256" key="8">
    <source>
        <dbReference type="SAM" id="MobiDB-lite"/>
    </source>
</evidence>
<sequence length="288" mass="32391">MSHTVLQGRDGGCALGLRADRLHSLSLFSTHGAVSWHPGDPFCIQTRERSSSNTRSNGFCSCNCIRPRNQGMDISQLEFLQITIILLLMTFMTVMIICLLNHYWLPALAFLTRLSHVQRDQATQTVMCGHLHSSLPPIMQQQQQLCPFQRTYPYLQQETINFPHVISLSDGEEPLPYKGPCSLQLRHPEQQLELSRATVCAPPNRTVFDTELLDINLHSRTPQSPSSNSETSSCNAMMQGPPPSYSEVMRDHLNPKPCYCQNSNKVPTKDNRSGCSCSITTQQRHPLV</sequence>
<evidence type="ECO:0000256" key="6">
    <source>
        <dbReference type="ARBA" id="ARBA00022989"/>
    </source>
</evidence>
<proteinExistence type="inferred from homology"/>
<protein>
    <submittedName>
        <fullName evidence="10">Uncharacterized protein</fullName>
    </submittedName>
</protein>
<dbReference type="GO" id="GO:0070412">
    <property type="term" value="F:R-SMAD binding"/>
    <property type="evidence" value="ECO:0007669"/>
    <property type="project" value="InterPro"/>
</dbReference>
<dbReference type="AlphaFoldDB" id="A0AA88SDJ6"/>
<comment type="subcellular location">
    <subcellularLocation>
        <location evidence="1">Early endosome membrane</location>
        <topology evidence="1">Single-pass membrane protein</topology>
    </subcellularLocation>
</comment>
<evidence type="ECO:0000256" key="1">
    <source>
        <dbReference type="ARBA" id="ARBA00004391"/>
    </source>
</evidence>
<dbReference type="InterPro" id="IPR043445">
    <property type="entry name" value="TMEPAI/LRAD4"/>
</dbReference>
<keyword evidence="5" id="KW-0967">Endosome</keyword>
<evidence type="ECO:0000256" key="3">
    <source>
        <dbReference type="ARBA" id="ARBA00022692"/>
    </source>
</evidence>
<feature type="region of interest" description="Disordered" evidence="8">
    <location>
        <begin position="218"/>
        <end position="247"/>
    </location>
</feature>
<evidence type="ECO:0000256" key="5">
    <source>
        <dbReference type="ARBA" id="ARBA00022753"/>
    </source>
</evidence>
<comment type="caution">
    <text evidence="10">The sequence shown here is derived from an EMBL/GenBank/DDBJ whole genome shotgun (WGS) entry which is preliminary data.</text>
</comment>
<dbReference type="PANTHER" id="PTHR16514">
    <property type="entry name" value="LOW DENSITY LIPOPROTEIN RECEPTOR CLASS A DOMAIN-CONTAINING 4A"/>
    <property type="match status" value="1"/>
</dbReference>
<keyword evidence="4" id="KW-0734">Signal transduction inhibitor</keyword>
<dbReference type="PANTHER" id="PTHR16514:SF3">
    <property type="entry name" value="LOW-DENSITY LIPOPROTEIN RECEPTOR CLASS A DOMAIN-CONTAINING PROTEIN 4-LIKE ISOFORM X1"/>
    <property type="match status" value="1"/>
</dbReference>
<dbReference type="GO" id="GO:0030512">
    <property type="term" value="P:negative regulation of transforming growth factor beta receptor signaling pathway"/>
    <property type="evidence" value="ECO:0007669"/>
    <property type="project" value="InterPro"/>
</dbReference>
<keyword evidence="7 9" id="KW-0472">Membrane</keyword>
<feature type="region of interest" description="Disordered" evidence="8">
    <location>
        <begin position="267"/>
        <end position="288"/>
    </location>
</feature>
<organism evidence="10 11">
    <name type="scientific">Channa striata</name>
    <name type="common">Snakehead murrel</name>
    <name type="synonym">Ophicephalus striatus</name>
    <dbReference type="NCBI Taxonomy" id="64152"/>
    <lineage>
        <taxon>Eukaryota</taxon>
        <taxon>Metazoa</taxon>
        <taxon>Chordata</taxon>
        <taxon>Craniata</taxon>
        <taxon>Vertebrata</taxon>
        <taxon>Euteleostomi</taxon>
        <taxon>Actinopterygii</taxon>
        <taxon>Neopterygii</taxon>
        <taxon>Teleostei</taxon>
        <taxon>Neoteleostei</taxon>
        <taxon>Acanthomorphata</taxon>
        <taxon>Anabantaria</taxon>
        <taxon>Anabantiformes</taxon>
        <taxon>Channoidei</taxon>
        <taxon>Channidae</taxon>
        <taxon>Channa</taxon>
    </lineage>
</organism>
<evidence type="ECO:0000256" key="7">
    <source>
        <dbReference type="ARBA" id="ARBA00023136"/>
    </source>
</evidence>
<reference evidence="10" key="1">
    <citation type="submission" date="2023-07" db="EMBL/GenBank/DDBJ databases">
        <title>Chromosome-level Genome Assembly of Striped Snakehead (Channa striata).</title>
        <authorList>
            <person name="Liu H."/>
        </authorList>
    </citation>
    <scope>NUCLEOTIDE SEQUENCE</scope>
    <source>
        <strain evidence="10">Gz</strain>
        <tissue evidence="10">Muscle</tissue>
    </source>
</reference>
<keyword evidence="11" id="KW-1185">Reference proteome</keyword>
<feature type="compositionally biased region" description="Low complexity" evidence="8">
    <location>
        <begin position="224"/>
        <end position="233"/>
    </location>
</feature>
<name>A0AA88SDJ6_CHASR</name>
<evidence type="ECO:0000256" key="4">
    <source>
        <dbReference type="ARBA" id="ARBA00022700"/>
    </source>
</evidence>
<dbReference type="GO" id="GO:0000139">
    <property type="term" value="C:Golgi membrane"/>
    <property type="evidence" value="ECO:0007669"/>
    <property type="project" value="TreeGrafter"/>
</dbReference>
<gene>
    <name evidence="10" type="ORF">Q5P01_017934</name>
</gene>
<feature type="compositionally biased region" description="Polar residues" evidence="8">
    <location>
        <begin position="273"/>
        <end position="288"/>
    </location>
</feature>
<evidence type="ECO:0000313" key="11">
    <source>
        <dbReference type="Proteomes" id="UP001187415"/>
    </source>
</evidence>
<comment type="similarity">
    <text evidence="2">Belongs to the PMEPA1 family.</text>
</comment>
<dbReference type="GO" id="GO:0031901">
    <property type="term" value="C:early endosome membrane"/>
    <property type="evidence" value="ECO:0007669"/>
    <property type="project" value="UniProtKB-SubCell"/>
</dbReference>
<accession>A0AA88SDJ6</accession>
<dbReference type="Proteomes" id="UP001187415">
    <property type="component" value="Unassembled WGS sequence"/>
</dbReference>
<evidence type="ECO:0000256" key="9">
    <source>
        <dbReference type="SAM" id="Phobius"/>
    </source>
</evidence>